<dbReference type="Gene3D" id="3.40.50.300">
    <property type="entry name" value="P-loop containing nucleotide triphosphate hydrolases"/>
    <property type="match status" value="1"/>
</dbReference>
<dbReference type="CDD" id="cd07346">
    <property type="entry name" value="ABC_6TM_exporters"/>
    <property type="match status" value="1"/>
</dbReference>
<evidence type="ECO:0000256" key="6">
    <source>
        <dbReference type="ARBA" id="ARBA00022989"/>
    </source>
</evidence>
<keyword evidence="2" id="KW-1003">Cell membrane</keyword>
<evidence type="ECO:0000256" key="7">
    <source>
        <dbReference type="ARBA" id="ARBA00023136"/>
    </source>
</evidence>
<keyword evidence="4" id="KW-0547">Nucleotide-binding</keyword>
<proteinExistence type="predicted"/>
<sequence>MQSVKDPKDTSRFSFLDVPRALWYFLDHERWKYLSFTIVLIVVLSYTMVPPYIIGLIANFLIGYVKADALARPSAAPLFWMVGLLAGSHVLISMVRLLSKRVLGRISLNARYRAKVWGFERLLDSSLAWHQQESTGNKAQRILTGAESVREWTGDIINNLFPAVVAFIGSLIACVMLHPAFVLFFVYYLAVLMGTEAYFDYRIARLSDRINKSMENASGTFVESASNILAVKAMGAADGMTSNIAQREEQARLLSYERLRLGNTKWMCFQWHNGISWGAYLLVIGYMVMNGNLLPGFFLTYAVYFDKLRDSSVEFTDRIQLMIERKSNLGRMMPLFWTDNSLAKGDQKFPQDWRSITLDKAIFRYGDKPAVGPLSLEIKRGEIVGIAGHSGSGKSTLIKLLLGLYHIEQGEMRIGDVPIQRIDHEDLTAHVAVVLQETEMFNFSLKENITMMRDVAPQLLQRACEAACLDDLIARLPEGLETVVGERGYSLSGGERQRVGIARAICRNAPIMLLDEATSALDSATEQKVMQGLMTEYGDGRTMLIVAHRISTLKEADKIVVFERGELVEEGGFQQLAHDPATRFGAMYAIQQA</sequence>
<organism evidence="11 12">
    <name type="scientific">Uliginosibacterium silvisoli</name>
    <dbReference type="NCBI Taxonomy" id="3114758"/>
    <lineage>
        <taxon>Bacteria</taxon>
        <taxon>Pseudomonadati</taxon>
        <taxon>Pseudomonadota</taxon>
        <taxon>Betaproteobacteria</taxon>
        <taxon>Rhodocyclales</taxon>
        <taxon>Zoogloeaceae</taxon>
        <taxon>Uliginosibacterium</taxon>
    </lineage>
</organism>
<evidence type="ECO:0000256" key="5">
    <source>
        <dbReference type="ARBA" id="ARBA00022840"/>
    </source>
</evidence>
<dbReference type="SUPFAM" id="SSF52540">
    <property type="entry name" value="P-loop containing nucleoside triphosphate hydrolases"/>
    <property type="match status" value="1"/>
</dbReference>
<dbReference type="RefSeq" id="WP_327600583.1">
    <property type="nucleotide sequence ID" value="NZ_JAYXHS010000003.1"/>
</dbReference>
<keyword evidence="6 8" id="KW-1133">Transmembrane helix</keyword>
<comment type="caution">
    <text evidence="11">The sequence shown here is derived from an EMBL/GenBank/DDBJ whole genome shotgun (WGS) entry which is preliminary data.</text>
</comment>
<evidence type="ECO:0000256" key="3">
    <source>
        <dbReference type="ARBA" id="ARBA00022692"/>
    </source>
</evidence>
<keyword evidence="7 8" id="KW-0472">Membrane</keyword>
<protein>
    <submittedName>
        <fullName evidence="11">ABC transporter ATP-binding protein</fullName>
    </submittedName>
</protein>
<reference evidence="11 12" key="1">
    <citation type="submission" date="2024-01" db="EMBL/GenBank/DDBJ databases">
        <title>Uliginosibacterium soil sp. nov.</title>
        <authorList>
            <person name="Lv Y."/>
        </authorList>
    </citation>
    <scope>NUCLEOTIDE SEQUENCE [LARGE SCALE GENOMIC DNA]</scope>
    <source>
        <strain evidence="11 12">H3</strain>
    </source>
</reference>
<dbReference type="InterPro" id="IPR036640">
    <property type="entry name" value="ABC1_TM_sf"/>
</dbReference>
<evidence type="ECO:0000256" key="8">
    <source>
        <dbReference type="SAM" id="Phobius"/>
    </source>
</evidence>
<dbReference type="SUPFAM" id="SSF90123">
    <property type="entry name" value="ABC transporter transmembrane region"/>
    <property type="match status" value="1"/>
</dbReference>
<gene>
    <name evidence="11" type="ORF">VVD49_17935</name>
</gene>
<dbReference type="PROSITE" id="PS50893">
    <property type="entry name" value="ABC_TRANSPORTER_2"/>
    <property type="match status" value="1"/>
</dbReference>
<evidence type="ECO:0000256" key="2">
    <source>
        <dbReference type="ARBA" id="ARBA00022475"/>
    </source>
</evidence>
<dbReference type="Proteomes" id="UP001331561">
    <property type="component" value="Unassembled WGS sequence"/>
</dbReference>
<dbReference type="Pfam" id="PF00664">
    <property type="entry name" value="ABC_membrane"/>
    <property type="match status" value="1"/>
</dbReference>
<keyword evidence="3 8" id="KW-0812">Transmembrane</keyword>
<evidence type="ECO:0000256" key="4">
    <source>
        <dbReference type="ARBA" id="ARBA00022741"/>
    </source>
</evidence>
<evidence type="ECO:0000313" key="11">
    <source>
        <dbReference type="EMBL" id="MEC5387618.1"/>
    </source>
</evidence>
<dbReference type="SMART" id="SM00382">
    <property type="entry name" value="AAA"/>
    <property type="match status" value="1"/>
</dbReference>
<accession>A0ABU6K6V9</accession>
<feature type="transmembrane region" description="Helical" evidence="8">
    <location>
        <begin position="33"/>
        <end position="58"/>
    </location>
</feature>
<evidence type="ECO:0000313" key="12">
    <source>
        <dbReference type="Proteomes" id="UP001331561"/>
    </source>
</evidence>
<name>A0ABU6K6V9_9RHOO</name>
<dbReference type="GO" id="GO:0005524">
    <property type="term" value="F:ATP binding"/>
    <property type="evidence" value="ECO:0007669"/>
    <property type="project" value="UniProtKB-KW"/>
</dbReference>
<comment type="subcellular location">
    <subcellularLocation>
        <location evidence="1">Cell membrane</location>
        <topology evidence="1">Multi-pass membrane protein</topology>
    </subcellularLocation>
</comment>
<dbReference type="PROSITE" id="PS00211">
    <property type="entry name" value="ABC_TRANSPORTER_1"/>
    <property type="match status" value="1"/>
</dbReference>
<dbReference type="EMBL" id="JAYXHS010000003">
    <property type="protein sequence ID" value="MEC5387618.1"/>
    <property type="molecule type" value="Genomic_DNA"/>
</dbReference>
<keyword evidence="12" id="KW-1185">Reference proteome</keyword>
<feature type="transmembrane region" description="Helical" evidence="8">
    <location>
        <begin position="160"/>
        <end position="190"/>
    </location>
</feature>
<feature type="transmembrane region" description="Helical" evidence="8">
    <location>
        <begin position="78"/>
        <end position="98"/>
    </location>
</feature>
<dbReference type="PANTHER" id="PTHR24221:SF654">
    <property type="entry name" value="ATP-BINDING CASSETTE SUB-FAMILY B MEMBER 6"/>
    <property type="match status" value="1"/>
</dbReference>
<feature type="domain" description="ABC transporter" evidence="9">
    <location>
        <begin position="356"/>
        <end position="589"/>
    </location>
</feature>
<evidence type="ECO:0000256" key="1">
    <source>
        <dbReference type="ARBA" id="ARBA00004651"/>
    </source>
</evidence>
<dbReference type="InterPro" id="IPR027417">
    <property type="entry name" value="P-loop_NTPase"/>
</dbReference>
<dbReference type="InterPro" id="IPR017871">
    <property type="entry name" value="ABC_transporter-like_CS"/>
</dbReference>
<feature type="transmembrane region" description="Helical" evidence="8">
    <location>
        <begin position="279"/>
        <end position="304"/>
    </location>
</feature>
<evidence type="ECO:0000259" key="9">
    <source>
        <dbReference type="PROSITE" id="PS50893"/>
    </source>
</evidence>
<feature type="domain" description="ABC transmembrane type-1" evidence="10">
    <location>
        <begin position="47"/>
        <end position="324"/>
    </location>
</feature>
<dbReference type="InterPro" id="IPR003593">
    <property type="entry name" value="AAA+_ATPase"/>
</dbReference>
<dbReference type="PROSITE" id="PS50929">
    <property type="entry name" value="ABC_TM1F"/>
    <property type="match status" value="1"/>
</dbReference>
<dbReference type="Gene3D" id="1.20.1560.10">
    <property type="entry name" value="ABC transporter type 1, transmembrane domain"/>
    <property type="match status" value="1"/>
</dbReference>
<dbReference type="InterPro" id="IPR003439">
    <property type="entry name" value="ABC_transporter-like_ATP-bd"/>
</dbReference>
<dbReference type="InterPro" id="IPR011527">
    <property type="entry name" value="ABC1_TM_dom"/>
</dbReference>
<dbReference type="Pfam" id="PF00005">
    <property type="entry name" value="ABC_tran"/>
    <property type="match status" value="1"/>
</dbReference>
<keyword evidence="5 11" id="KW-0067">ATP-binding</keyword>
<dbReference type="InterPro" id="IPR039421">
    <property type="entry name" value="Type_1_exporter"/>
</dbReference>
<dbReference type="PANTHER" id="PTHR24221">
    <property type="entry name" value="ATP-BINDING CASSETTE SUB-FAMILY B"/>
    <property type="match status" value="1"/>
</dbReference>
<evidence type="ECO:0000259" key="10">
    <source>
        <dbReference type="PROSITE" id="PS50929"/>
    </source>
</evidence>